<evidence type="ECO:0000256" key="1">
    <source>
        <dbReference type="ARBA" id="ARBA00007673"/>
    </source>
</evidence>
<dbReference type="Gene3D" id="3.10.310.10">
    <property type="entry name" value="Diaminopimelate Epimerase, Chain A, domain 1"/>
    <property type="match status" value="2"/>
</dbReference>
<protein>
    <submittedName>
        <fullName evidence="3">4-oxalomesaconate tautomerase</fullName>
        <ecNumber evidence="3">5.3.2.8</ecNumber>
    </submittedName>
</protein>
<organism evidence="3 4">
    <name type="scientific">Azospirillum brasilense</name>
    <dbReference type="NCBI Taxonomy" id="192"/>
    <lineage>
        <taxon>Bacteria</taxon>
        <taxon>Pseudomonadati</taxon>
        <taxon>Pseudomonadota</taxon>
        <taxon>Alphaproteobacteria</taxon>
        <taxon>Rhodospirillales</taxon>
        <taxon>Azospirillaceae</taxon>
        <taxon>Azospirillum</taxon>
    </lineage>
</organism>
<dbReference type="EC" id="5.3.2.8" evidence="3"/>
<reference evidence="3 4" key="1">
    <citation type="submission" date="2018-09" db="EMBL/GenBank/DDBJ databases">
        <title>Whole genome based analysis of evolution and adaptive divergence in Indian and Brazilian strains of Azospirillum brasilense.</title>
        <authorList>
            <person name="Singh C."/>
            <person name="Tripathi A.K."/>
        </authorList>
    </citation>
    <scope>NUCLEOTIDE SEQUENCE [LARGE SCALE GENOMIC DNA]</scope>
    <source>
        <strain evidence="3 4">MTCC4039</strain>
    </source>
</reference>
<dbReference type="InterPro" id="IPR007400">
    <property type="entry name" value="PrpF-like"/>
</dbReference>
<accession>A0A4D8R158</accession>
<keyword evidence="2 3" id="KW-0413">Isomerase</keyword>
<dbReference type="EMBL" id="CP032345">
    <property type="protein sequence ID" value="QCO15671.1"/>
    <property type="molecule type" value="Genomic_DNA"/>
</dbReference>
<evidence type="ECO:0000313" key="3">
    <source>
        <dbReference type="EMBL" id="QCO15671.1"/>
    </source>
</evidence>
<dbReference type="RefSeq" id="WP_137140048.1">
    <property type="nucleotide sequence ID" value="NZ_CP032345.1"/>
</dbReference>
<dbReference type="Proteomes" id="UP000298693">
    <property type="component" value="Chromosome"/>
</dbReference>
<comment type="similarity">
    <text evidence="1">Belongs to the PrpF family.</text>
</comment>
<evidence type="ECO:0000256" key="2">
    <source>
        <dbReference type="ARBA" id="ARBA00023235"/>
    </source>
</evidence>
<sequence>MNHLTSRQIGIPCVMMRGGTSRGPFFLASDLPATPAERDALLLSVMGAGNDLGIDGIGGGNPLTSKVAIVGPATLAGADVDYLFAQVRVQEGIVDTSPNCGNMLAAVAPFAIEAGLVPATDGVTVVRIHNVNTGKLIEARVQTPGARVTYEGGAAIDGVPGTAAPIHLAFLDAAGANTGRLLPTGAPVDRIIGIDGIDGVEVSCIDAAIPVMLVRAADLGKTGHEPMDSYRLDRGFMARLEALRVEAGRRMGFPNAAGMVIPKPVLLAPPTRGGTLAVRYFMPHDCHRAMAITGAVATATACTIPGTVASALAGHLALPGDVTFEHPAGRLTVHLDPGAGQSAPTASILRTSRRLFEGTVFARPLEPPRAAMAA</sequence>
<dbReference type="NCBIfam" id="NF033377">
    <property type="entry name" value="OMA_tautomer"/>
    <property type="match status" value="1"/>
</dbReference>
<dbReference type="InterPro" id="IPR047687">
    <property type="entry name" value="OMA_tautomer-like"/>
</dbReference>
<name>A0A4D8R158_AZOBR</name>
<dbReference type="AlphaFoldDB" id="A0A4D8R158"/>
<gene>
    <name evidence="3" type="ORF">D3869_10760</name>
</gene>
<evidence type="ECO:0000313" key="4">
    <source>
        <dbReference type="Proteomes" id="UP000298693"/>
    </source>
</evidence>
<dbReference type="PANTHER" id="PTHR43709:SF3">
    <property type="entry name" value="ISOMERASE YBHH-RELATED"/>
    <property type="match status" value="1"/>
</dbReference>
<dbReference type="Pfam" id="PF04303">
    <property type="entry name" value="PrpF"/>
    <property type="match status" value="1"/>
</dbReference>
<dbReference type="GO" id="GO:0016853">
    <property type="term" value="F:isomerase activity"/>
    <property type="evidence" value="ECO:0007669"/>
    <property type="project" value="UniProtKB-KW"/>
</dbReference>
<proteinExistence type="inferred from homology"/>
<dbReference type="SUPFAM" id="SSF54506">
    <property type="entry name" value="Diaminopimelate epimerase-like"/>
    <property type="match status" value="2"/>
</dbReference>
<dbReference type="PANTHER" id="PTHR43709">
    <property type="entry name" value="ACONITATE ISOMERASE-RELATED"/>
    <property type="match status" value="1"/>
</dbReference>